<dbReference type="eggNOG" id="ENOG502QY7G">
    <property type="taxonomic scope" value="Eukaryota"/>
</dbReference>
<protein>
    <recommendedName>
        <fullName evidence="7">rRNA adenine N(6)-methyltransferase</fullName>
        <ecNumber evidence="7">2.1.1.-</ecNumber>
    </recommendedName>
</protein>
<proteinExistence type="inferred from homology"/>
<evidence type="ECO:0000256" key="2">
    <source>
        <dbReference type="ARBA" id="ARBA00022603"/>
    </source>
</evidence>
<evidence type="ECO:0000256" key="7">
    <source>
        <dbReference type="RuleBase" id="RU362106"/>
    </source>
</evidence>
<dbReference type="Gene3D" id="1.10.8.100">
    <property type="entry name" value="Ribosomal RNA adenine dimethylase-like, domain 2"/>
    <property type="match status" value="1"/>
</dbReference>
<dbReference type="PANTHER" id="PTHR11727">
    <property type="entry name" value="DIMETHYLADENOSINE TRANSFERASE"/>
    <property type="match status" value="1"/>
</dbReference>
<evidence type="ECO:0000313" key="13">
    <source>
        <dbReference type="Proteomes" id="UP000256601"/>
    </source>
</evidence>
<evidence type="ECO:0000256" key="1">
    <source>
        <dbReference type="ARBA" id="ARBA00004173"/>
    </source>
</evidence>
<feature type="region of interest" description="Disordered" evidence="9">
    <location>
        <begin position="451"/>
        <end position="471"/>
    </location>
</feature>
<evidence type="ECO:0000313" key="12">
    <source>
        <dbReference type="Proteomes" id="UP000182444"/>
    </source>
</evidence>
<reference evidence="10 12" key="1">
    <citation type="journal article" date="2016" name="PLoS ONE">
        <title>Sequence Assembly of Yarrowia lipolytica Strain W29/CLIB89 Shows Transposable Element Diversity.</title>
        <authorList>
            <person name="Magnan C."/>
            <person name="Yu J."/>
            <person name="Chang I."/>
            <person name="Jahn E."/>
            <person name="Kanomata Y."/>
            <person name="Wu J."/>
            <person name="Zeller M."/>
            <person name="Oakes M."/>
            <person name="Baldi P."/>
            <person name="Sandmeyer S."/>
        </authorList>
    </citation>
    <scope>NUCLEOTIDE SEQUENCE [LARGE SCALE GENOMIC DNA]</scope>
    <source>
        <strain evidence="10">CLIB89</strain>
        <strain evidence="12">CLIB89(W29)</strain>
    </source>
</reference>
<dbReference type="GO" id="GO:0034245">
    <property type="term" value="C:mitochondrial DNA-directed RNA polymerase complex"/>
    <property type="evidence" value="ECO:0007669"/>
    <property type="project" value="TreeGrafter"/>
</dbReference>
<dbReference type="PANTHER" id="PTHR11727:SF17">
    <property type="entry name" value="DIMETHYLADENOSINE TRANSFERASE 1, MITOCHONDRIAL"/>
    <property type="match status" value="1"/>
</dbReference>
<comment type="similarity">
    <text evidence="7">Belongs to the class I-like SAM-binding methyltransferase superfamily. rRNA adenine N(6)-methyltransferase family.</text>
</comment>
<dbReference type="GO" id="GO:0034246">
    <property type="term" value="F:mitochondrial transcription factor activity"/>
    <property type="evidence" value="ECO:0007669"/>
    <property type="project" value="TreeGrafter"/>
</dbReference>
<dbReference type="Proteomes" id="UP000256601">
    <property type="component" value="Unassembled WGS sequence"/>
</dbReference>
<dbReference type="InterPro" id="IPR023165">
    <property type="entry name" value="rRNA_Ade_diMease-like_C"/>
</dbReference>
<feature type="coiled-coil region" evidence="8">
    <location>
        <begin position="189"/>
        <end position="254"/>
    </location>
</feature>
<evidence type="ECO:0000256" key="6">
    <source>
        <dbReference type="ARBA" id="ARBA00024915"/>
    </source>
</evidence>
<dbReference type="VEuPathDB" id="FungiDB:YALI1_B02931g"/>
<evidence type="ECO:0000256" key="9">
    <source>
        <dbReference type="SAM" id="MobiDB-lite"/>
    </source>
</evidence>
<dbReference type="Gene3D" id="3.40.50.150">
    <property type="entry name" value="Vaccinia Virus protein VP39"/>
    <property type="match status" value="1"/>
</dbReference>
<accession>A0A1D8N636</accession>
<keyword evidence="5" id="KW-0694">RNA-binding</keyword>
<dbReference type="EMBL" id="KZ857335">
    <property type="protein sequence ID" value="RDW25932.1"/>
    <property type="molecule type" value="Genomic_DNA"/>
</dbReference>
<dbReference type="GO" id="GO:0008168">
    <property type="term" value="F:methyltransferase activity"/>
    <property type="evidence" value="ECO:0007669"/>
    <property type="project" value="UniProtKB-KW"/>
</dbReference>
<dbReference type="InterPro" id="IPR029063">
    <property type="entry name" value="SAM-dependent_MTases_sf"/>
</dbReference>
<dbReference type="VEuPathDB" id="FungiDB:YALI0_B01980g"/>
<keyword evidence="2 7" id="KW-0489">Methyltransferase</keyword>
<keyword evidence="3 7" id="KW-0808">Transferase</keyword>
<dbReference type="GO" id="GO:0032259">
    <property type="term" value="P:methylation"/>
    <property type="evidence" value="ECO:0007669"/>
    <property type="project" value="UniProtKB-KW"/>
</dbReference>
<dbReference type="AlphaFoldDB" id="A0A1D8N636"/>
<keyword evidence="8" id="KW-0175">Coiled coil</keyword>
<evidence type="ECO:0000256" key="3">
    <source>
        <dbReference type="ARBA" id="ARBA00022679"/>
    </source>
</evidence>
<dbReference type="GO" id="GO:0003723">
    <property type="term" value="F:RNA binding"/>
    <property type="evidence" value="ECO:0007669"/>
    <property type="project" value="UniProtKB-KW"/>
</dbReference>
<dbReference type="Pfam" id="PF00398">
    <property type="entry name" value="RrnaAD"/>
    <property type="match status" value="1"/>
</dbReference>
<feature type="compositionally biased region" description="Acidic residues" evidence="9">
    <location>
        <begin position="454"/>
        <end position="471"/>
    </location>
</feature>
<dbReference type="KEGG" id="yli:2907452"/>
<name>A0A1D8N636_YARLL</name>
<dbReference type="Proteomes" id="UP000182444">
    <property type="component" value="Chromosome 1B"/>
</dbReference>
<evidence type="ECO:0000256" key="8">
    <source>
        <dbReference type="SAM" id="Coils"/>
    </source>
</evidence>
<sequence>MSVTKRLVPFTGFINSRARQAFSDIPKMEAMLKSSGLQKFYRKSDNLTIVDAYAGYGWFSTALYNSLQPKKLFLMDPSNYSKEPLSHLQAQDPEVITYSNYDPFQWRSYYPVYESISKAYNKPDRTEVSRDFLFVANLAYTRGESLLYQYLLCILHQNWLQRYGRVRMLIWISSASAEKLTHGSRRTKLQDKTVALKELDERIDKLKANIAKSELWLKRPNLSEKSENSHNKKLDKYRNTLEKLEKKRAESVSLIENRRFKSTVIREMTCDYRYLIGGNAKHTKRSKPVTTEAHRQVQIKKRLEGHKKRVPQMTCNPYDKDALVYYENDYENMFCPQKTTSLGGLVLLELTPKNVKLERLDEWFFVVTRLFVASILPIGRTLETLGPGATEWMSPHLSPAILSSKISEISIPDLEHIVEVFWRWPFKPQVLIDTYEERMVSTPDESTFDNPLFDIDDDVEGGGSDVDDDLM</sequence>
<dbReference type="EMBL" id="CP017554">
    <property type="protein sequence ID" value="AOW01099.1"/>
    <property type="molecule type" value="Genomic_DNA"/>
</dbReference>
<evidence type="ECO:0000313" key="11">
    <source>
        <dbReference type="EMBL" id="RDW25932.1"/>
    </source>
</evidence>
<dbReference type="EC" id="2.1.1.-" evidence="7"/>
<comment type="function">
    <text evidence="6">Mitochondrial transcription factor that confers selective promoter recognition on the core subunit of the yeast mitochondrial RNA polymerase. Interacts with DNA in a non-specific manner.</text>
</comment>
<evidence type="ECO:0000313" key="10">
    <source>
        <dbReference type="EMBL" id="AOW01099.1"/>
    </source>
</evidence>
<dbReference type="InterPro" id="IPR001737">
    <property type="entry name" value="KsgA/Erm"/>
</dbReference>
<dbReference type="GO" id="GO:0006364">
    <property type="term" value="P:rRNA processing"/>
    <property type="evidence" value="ECO:0007669"/>
    <property type="project" value="UniProtKB-KW"/>
</dbReference>
<keyword evidence="4 7" id="KW-0949">S-adenosyl-L-methionine</keyword>
<keyword evidence="7" id="KW-0698">rRNA processing</keyword>
<dbReference type="SUPFAM" id="SSF53335">
    <property type="entry name" value="S-adenosyl-L-methionine-dependent methyltransferases"/>
    <property type="match status" value="1"/>
</dbReference>
<dbReference type="GO" id="GO:0006391">
    <property type="term" value="P:transcription initiation at mitochondrial promoter"/>
    <property type="evidence" value="ECO:0007669"/>
    <property type="project" value="TreeGrafter"/>
</dbReference>
<reference evidence="11 13" key="2">
    <citation type="submission" date="2018-07" db="EMBL/GenBank/DDBJ databases">
        <title>Draft Genome Assemblies for Five Robust Yarrowia lipolytica Strains Exhibiting High Lipid Production and Pentose Sugar Utilization and Sugar Alcohol Secretion from Undetoxified Lignocellulosic Biomass Hydrolysates.</title>
        <authorList>
            <consortium name="DOE Joint Genome Institute"/>
            <person name="Walker C."/>
            <person name="Ryu S."/>
            <person name="Na H."/>
            <person name="Zane M."/>
            <person name="LaButti K."/>
            <person name="Lipzen A."/>
            <person name="Haridas S."/>
            <person name="Barry K."/>
            <person name="Grigoriev I.V."/>
            <person name="Quarterman J."/>
            <person name="Slininger P."/>
            <person name="Dien B."/>
            <person name="Trinh C.T."/>
        </authorList>
    </citation>
    <scope>NUCLEOTIDE SEQUENCE [LARGE SCALE GENOMIC DNA]</scope>
    <source>
        <strain evidence="11 13">YB392</strain>
    </source>
</reference>
<gene>
    <name evidence="11" type="ORF">B0I71DRAFT_131786</name>
    <name evidence="10" type="ORF">YALI1_B02931g</name>
</gene>
<dbReference type="GO" id="GO:0005759">
    <property type="term" value="C:mitochondrial matrix"/>
    <property type="evidence" value="ECO:0007669"/>
    <property type="project" value="TreeGrafter"/>
</dbReference>
<comment type="subcellular location">
    <subcellularLocation>
        <location evidence="1">Mitochondrion</location>
    </subcellularLocation>
</comment>
<evidence type="ECO:0000256" key="5">
    <source>
        <dbReference type="ARBA" id="ARBA00022884"/>
    </source>
</evidence>
<evidence type="ECO:0000256" key="4">
    <source>
        <dbReference type="ARBA" id="ARBA00022691"/>
    </source>
</evidence>
<organism evidence="10 12">
    <name type="scientific">Yarrowia lipolytica</name>
    <name type="common">Candida lipolytica</name>
    <dbReference type="NCBI Taxonomy" id="4952"/>
    <lineage>
        <taxon>Eukaryota</taxon>
        <taxon>Fungi</taxon>
        <taxon>Dikarya</taxon>
        <taxon>Ascomycota</taxon>
        <taxon>Saccharomycotina</taxon>
        <taxon>Dipodascomycetes</taxon>
        <taxon>Dipodascales</taxon>
        <taxon>Dipodascales incertae sedis</taxon>
        <taxon>Yarrowia</taxon>
    </lineage>
</organism>